<gene>
    <name evidence="2" type="ORF">L596_007748</name>
</gene>
<protein>
    <submittedName>
        <fullName evidence="2">Uncharacterized protein</fullName>
    </submittedName>
</protein>
<sequence>MANRASESVRNGEYASIFEWHQKNVECGSSQSGNDENLEPKDVKVEVSPLMRMQQMADQQSANRQEPPTKKIALDTDPEAIQKKHNKLNEIEMSLAQPMNPAFRMGPRPGAPFRGQQFPGPFPPHMMQMPGMGPNGFPPGMPPMGYPRMGHPGMPGMPGQGPVPRMPGMPPSSNGMPPGMMPGMPHPSGMMSGMPPDQSMMPHGMHPNHMMPGMPPSSGMMHGMPPTSGMMTHMPPSSSGHHPQMPSCSSQSMPGGYPMPQHNPMGPMSVGIPGMHTNGSHSAAPSPAMPPSASPFFGGPQSVPVTAGAASSPAFMPNMPSRPHSAAVMPPGFPQFPGPGGPPQFSPAFHGMMPTQGFPRLPFMQQQ</sequence>
<dbReference type="OrthoDB" id="10639824at2759"/>
<feature type="compositionally biased region" description="Polar residues" evidence="1">
    <location>
        <begin position="56"/>
        <end position="66"/>
    </location>
</feature>
<keyword evidence="3" id="KW-1185">Reference proteome</keyword>
<proteinExistence type="predicted"/>
<evidence type="ECO:0000256" key="1">
    <source>
        <dbReference type="SAM" id="MobiDB-lite"/>
    </source>
</evidence>
<feature type="compositionally biased region" description="Low complexity" evidence="1">
    <location>
        <begin position="243"/>
        <end position="253"/>
    </location>
</feature>
<dbReference type="AlphaFoldDB" id="A0A4V6A642"/>
<feature type="region of interest" description="Disordered" evidence="1">
    <location>
        <begin position="234"/>
        <end position="253"/>
    </location>
</feature>
<reference evidence="2 3" key="1">
    <citation type="journal article" date="2015" name="Genome Biol.">
        <title>Comparative genomics of Steinernema reveals deeply conserved gene regulatory networks.</title>
        <authorList>
            <person name="Dillman A.R."/>
            <person name="Macchietto M."/>
            <person name="Porter C.F."/>
            <person name="Rogers A."/>
            <person name="Williams B."/>
            <person name="Antoshechkin I."/>
            <person name="Lee M.M."/>
            <person name="Goodwin Z."/>
            <person name="Lu X."/>
            <person name="Lewis E.E."/>
            <person name="Goodrich-Blair H."/>
            <person name="Stock S.P."/>
            <person name="Adams B.J."/>
            <person name="Sternberg P.W."/>
            <person name="Mortazavi A."/>
        </authorList>
    </citation>
    <scope>NUCLEOTIDE SEQUENCE [LARGE SCALE GENOMIC DNA]</scope>
    <source>
        <strain evidence="2 3">ALL</strain>
    </source>
</reference>
<dbReference type="Proteomes" id="UP000298663">
    <property type="component" value="Unassembled WGS sequence"/>
</dbReference>
<evidence type="ECO:0000313" key="2">
    <source>
        <dbReference type="EMBL" id="TKR93255.1"/>
    </source>
</evidence>
<feature type="region of interest" description="Disordered" evidence="1">
    <location>
        <begin position="26"/>
        <end position="75"/>
    </location>
</feature>
<organism evidence="2 3">
    <name type="scientific">Steinernema carpocapsae</name>
    <name type="common">Entomopathogenic nematode</name>
    <dbReference type="NCBI Taxonomy" id="34508"/>
    <lineage>
        <taxon>Eukaryota</taxon>
        <taxon>Metazoa</taxon>
        <taxon>Ecdysozoa</taxon>
        <taxon>Nematoda</taxon>
        <taxon>Chromadorea</taxon>
        <taxon>Rhabditida</taxon>
        <taxon>Tylenchina</taxon>
        <taxon>Panagrolaimomorpha</taxon>
        <taxon>Strongyloidoidea</taxon>
        <taxon>Steinernematidae</taxon>
        <taxon>Steinernema</taxon>
    </lineage>
</organism>
<dbReference type="EMBL" id="AZBU02000002">
    <property type="protein sequence ID" value="TKR93255.1"/>
    <property type="molecule type" value="Genomic_DNA"/>
</dbReference>
<accession>A0A4V6A642</accession>
<name>A0A4V6A642_STECR</name>
<comment type="caution">
    <text evidence="2">The sequence shown here is derived from an EMBL/GenBank/DDBJ whole genome shotgun (WGS) entry which is preliminary data.</text>
</comment>
<evidence type="ECO:0000313" key="3">
    <source>
        <dbReference type="Proteomes" id="UP000298663"/>
    </source>
</evidence>
<reference evidence="2 3" key="2">
    <citation type="journal article" date="2019" name="G3 (Bethesda)">
        <title>Hybrid Assembly of the Genome of the Entomopathogenic Nematode Steinernema carpocapsae Identifies the X-Chromosome.</title>
        <authorList>
            <person name="Serra L."/>
            <person name="Macchietto M."/>
            <person name="Macias-Munoz A."/>
            <person name="McGill C.J."/>
            <person name="Rodriguez I.M."/>
            <person name="Rodriguez B."/>
            <person name="Murad R."/>
            <person name="Mortazavi A."/>
        </authorList>
    </citation>
    <scope>NUCLEOTIDE SEQUENCE [LARGE SCALE GENOMIC DNA]</scope>
    <source>
        <strain evidence="2 3">ALL</strain>
    </source>
</reference>